<evidence type="ECO:0000313" key="3">
    <source>
        <dbReference type="WBParaSite" id="nRc.2.0.1.t43268-RA"/>
    </source>
</evidence>
<dbReference type="Proteomes" id="UP000887565">
    <property type="component" value="Unplaced"/>
</dbReference>
<sequence length="155" mass="18296">MFKNLDNKISIVVKVSRTRGQNEFKVGDLTSFLTIFINGATKLDNFGGKVFKLRKICWQTHKTCQQRRINSWRRILSAVESISTRQISKSSTFKLVLLNFLISSKTVLFLLVSRFFNRVTYDEKEMKKKERMNNAKDKRWNRQVKCKIKHTGTER</sequence>
<keyword evidence="1" id="KW-0472">Membrane</keyword>
<feature type="transmembrane region" description="Helical" evidence="1">
    <location>
        <begin position="95"/>
        <end position="116"/>
    </location>
</feature>
<dbReference type="AlphaFoldDB" id="A0A915L0I3"/>
<organism evidence="2 3">
    <name type="scientific">Romanomermis culicivorax</name>
    <name type="common">Nematode worm</name>
    <dbReference type="NCBI Taxonomy" id="13658"/>
    <lineage>
        <taxon>Eukaryota</taxon>
        <taxon>Metazoa</taxon>
        <taxon>Ecdysozoa</taxon>
        <taxon>Nematoda</taxon>
        <taxon>Enoplea</taxon>
        <taxon>Dorylaimia</taxon>
        <taxon>Mermithida</taxon>
        <taxon>Mermithoidea</taxon>
        <taxon>Mermithidae</taxon>
        <taxon>Romanomermis</taxon>
    </lineage>
</organism>
<evidence type="ECO:0000313" key="2">
    <source>
        <dbReference type="Proteomes" id="UP000887565"/>
    </source>
</evidence>
<name>A0A915L0I3_ROMCU</name>
<proteinExistence type="predicted"/>
<keyword evidence="2" id="KW-1185">Reference proteome</keyword>
<protein>
    <submittedName>
        <fullName evidence="3">Uncharacterized protein</fullName>
    </submittedName>
</protein>
<accession>A0A915L0I3</accession>
<dbReference type="WBParaSite" id="nRc.2.0.1.t43268-RA">
    <property type="protein sequence ID" value="nRc.2.0.1.t43268-RA"/>
    <property type="gene ID" value="nRc.2.0.1.g43268"/>
</dbReference>
<evidence type="ECO:0000256" key="1">
    <source>
        <dbReference type="SAM" id="Phobius"/>
    </source>
</evidence>
<keyword evidence="1" id="KW-0812">Transmembrane</keyword>
<reference evidence="3" key="1">
    <citation type="submission" date="2022-11" db="UniProtKB">
        <authorList>
            <consortium name="WormBaseParasite"/>
        </authorList>
    </citation>
    <scope>IDENTIFICATION</scope>
</reference>
<keyword evidence="1" id="KW-1133">Transmembrane helix</keyword>